<sequence>MSSVNTTVFACDFCSDANNSKQTPDSFLLFIKVEVDGEVLKFLHIASKGSMTV</sequence>
<dbReference type="Proteomes" id="UP000005221">
    <property type="component" value="Chromosome 8"/>
</dbReference>
<protein>
    <submittedName>
        <fullName evidence="2 3">Uncharacterized protein</fullName>
    </submittedName>
</protein>
<reference evidence="4" key="1">
    <citation type="journal article" date="2009" name="Nature">
        <title>Evolution of pathogenicity and sexual reproduction in eight Candida genomes.</title>
        <authorList>
            <person name="Butler G."/>
            <person name="Rasmussen M.D."/>
            <person name="Lin M.F."/>
            <person name="Santos M.A."/>
            <person name="Sakthikumar S."/>
            <person name="Munro C.A."/>
            <person name="Rheinbay E."/>
            <person name="Grabherr M."/>
            <person name="Forche A."/>
            <person name="Reedy J.L."/>
            <person name="Agrafioti I."/>
            <person name="Arnaud M.B."/>
            <person name="Bates S."/>
            <person name="Brown A.J."/>
            <person name="Brunke S."/>
            <person name="Costanzo M.C."/>
            <person name="Fitzpatrick D.A."/>
            <person name="de Groot P.W."/>
            <person name="Harris D."/>
            <person name="Hoyer L.L."/>
            <person name="Hube B."/>
            <person name="Klis F.M."/>
            <person name="Kodira C."/>
            <person name="Lennard N."/>
            <person name="Logue M.E."/>
            <person name="Martin R."/>
            <person name="Neiman A.M."/>
            <person name="Nikolaou E."/>
            <person name="Quail M.A."/>
            <person name="Quinn J."/>
            <person name="Santos M.C."/>
            <person name="Schmitzberger F.F."/>
            <person name="Sherlock G."/>
            <person name="Shah P."/>
            <person name="Silverstein K.A."/>
            <person name="Skrzypek M.S."/>
            <person name="Soll D."/>
            <person name="Staggs R."/>
            <person name="Stansfield I."/>
            <person name="Stumpf M.P."/>
            <person name="Sudbery P.E."/>
            <person name="Srikantha T."/>
            <person name="Zeng Q."/>
            <person name="Berman J."/>
            <person name="Berriman M."/>
            <person name="Heitman J."/>
            <person name="Gow N.A."/>
            <person name="Lorenz M.C."/>
            <person name="Birren B.W."/>
            <person name="Kellis M."/>
            <person name="Cuomo C.A."/>
        </authorList>
    </citation>
    <scope>NUCLEOTIDE SEQUENCE [LARGE SCALE GENOMIC DNA]</scope>
    <source>
        <strain evidence="4">CDC 317 / ATCC MYA-4646</strain>
    </source>
</reference>
<evidence type="ECO:0000313" key="4">
    <source>
        <dbReference type="Proteomes" id="UP000005221"/>
    </source>
</evidence>
<dbReference type="CGD" id="CAL0000151111">
    <property type="gene designation" value="CPAR2_808630"/>
</dbReference>
<reference evidence="3" key="4">
    <citation type="submission" date="2025-05" db="UniProtKB">
        <authorList>
            <consortium name="EnsemblFungi"/>
        </authorList>
    </citation>
    <scope>IDENTIFICATION</scope>
</reference>
<evidence type="ECO:0000313" key="3">
    <source>
        <dbReference type="EnsemblFungi" id="CPAR2_808630-T-p1"/>
    </source>
</evidence>
<reference evidence="4" key="2">
    <citation type="journal article" date="2011" name="BMC Genomics">
        <title>Using RNA-seq to determine the transcriptional landscape and the hypoxic response of the pathogenic yeast Candida parapsilosis.</title>
        <authorList>
            <person name="Guida A."/>
            <person name="Lindstaedt C."/>
            <person name="Maguire S.L."/>
            <person name="Ding C."/>
            <person name="Higgins D.G."/>
            <person name="Corton N.J."/>
            <person name="Berriman M."/>
            <person name="Butler G."/>
        </authorList>
    </citation>
    <scope>GENOME REANNOTATION</scope>
    <source>
        <strain evidence="4">CDC 317 / ATCC MYA-4646</strain>
    </source>
</reference>
<dbReference type="AlphaFoldDB" id="G8BB90"/>
<keyword evidence="4" id="KW-1185">Reference proteome</keyword>
<dbReference type="EMBL" id="HE605205">
    <property type="protein sequence ID" value="CCE42314.1"/>
    <property type="molecule type" value="Genomic_DNA"/>
</dbReference>
<reference evidence="2" key="3">
    <citation type="submission" date="2011-10" db="EMBL/GenBank/DDBJ databases">
        <title>Transcriptional landscape of the pathogenic yeast Candida parapsilosis.</title>
        <authorList>
            <person name="Guida A."/>
            <person name="Lindstaedt C."/>
            <person name="Maguire S.L."/>
            <person name="Ding C."/>
            <person name="Higgins D.G."/>
            <person name="Harris D."/>
            <person name="Berriman M."/>
            <person name="Butler G."/>
        </authorList>
    </citation>
    <scope>NUCLEOTIDE SEQUENCE</scope>
    <source>
        <strain evidence="2">CDC317</strain>
    </source>
</reference>
<evidence type="ECO:0000313" key="2">
    <source>
        <dbReference type="EMBL" id="CCE42314.1"/>
    </source>
</evidence>
<gene>
    <name evidence="1 2" type="ordered locus">CPAR2_808630</name>
</gene>
<accession>A0AAJ8WA15</accession>
<evidence type="ECO:0000313" key="1">
    <source>
        <dbReference type="CGD" id="CAL0000151111"/>
    </source>
</evidence>
<proteinExistence type="predicted"/>
<accession>G8BB90</accession>
<organism evidence="2 4">
    <name type="scientific">Candida parapsilosis (strain CDC 317 / ATCC MYA-4646)</name>
    <name type="common">Yeast</name>
    <name type="synonym">Monilia parapsilosis</name>
    <dbReference type="NCBI Taxonomy" id="578454"/>
    <lineage>
        <taxon>Eukaryota</taxon>
        <taxon>Fungi</taxon>
        <taxon>Dikarya</taxon>
        <taxon>Ascomycota</taxon>
        <taxon>Saccharomycotina</taxon>
        <taxon>Pichiomycetes</taxon>
        <taxon>Debaryomycetaceae</taxon>
        <taxon>Candida/Lodderomyces clade</taxon>
        <taxon>Candida</taxon>
    </lineage>
</organism>
<dbReference type="VEuPathDB" id="FungiDB:CPAR2_808630"/>
<name>G8BB90_CANPC</name>
<dbReference type="EnsemblFungi" id="CPAR2_808630-T">
    <property type="protein sequence ID" value="CPAR2_808630-T-p1"/>
    <property type="gene ID" value="CPAR2_808630"/>
</dbReference>